<dbReference type="GO" id="GO:0004497">
    <property type="term" value="F:monooxygenase activity"/>
    <property type="evidence" value="ECO:0007669"/>
    <property type="project" value="UniProtKB-KW"/>
</dbReference>
<dbReference type="InterPro" id="IPR004302">
    <property type="entry name" value="Cellulose/chitin-bd_N"/>
</dbReference>
<keyword evidence="2" id="KW-0378">Hydrolase</keyword>
<comment type="caution">
    <text evidence="5">The sequence shown here is derived from an EMBL/GenBank/DDBJ whole genome shotgun (WGS) entry which is preliminary data.</text>
</comment>
<feature type="compositionally biased region" description="Gly residues" evidence="3">
    <location>
        <begin position="185"/>
        <end position="209"/>
    </location>
</feature>
<keyword evidence="5" id="KW-0503">Monooxygenase</keyword>
<evidence type="ECO:0000259" key="4">
    <source>
        <dbReference type="SMART" id="SM00495"/>
    </source>
</evidence>
<evidence type="ECO:0000256" key="2">
    <source>
        <dbReference type="ARBA" id="ARBA00022801"/>
    </source>
</evidence>
<keyword evidence="5" id="KW-0560">Oxidoreductase</keyword>
<feature type="region of interest" description="Disordered" evidence="3">
    <location>
        <begin position="180"/>
        <end position="218"/>
    </location>
</feature>
<sequence length="263" mass="27306">MESEKRNMRRLRAAMIAAVLGVAAIAAPIVVAPSASAHGWITSPPSRQDNCATGAVSFSCGGVQYEPQSVEAPKGSMQCSGGSGFTVLDDNSKAWPRKSVGSTVTFQWKLTAAHNTSTWEYFVDGKLHQTFSQGGAQPPSNISHTLTNLPAGNHTVLARWNVSNTVNAFYNCVDITVGGDPTGNPTGGDPTGGNPTGGDPTGSTGGTTGNGTCTDPAWSAGSVYTGGARVSYDNTRYEAKWWTTGENPGTSGQWGVWKNLGAC</sequence>
<keyword evidence="1" id="KW-0732">Signal</keyword>
<dbReference type="Pfam" id="PF03067">
    <property type="entry name" value="LPMO_10"/>
    <property type="match status" value="1"/>
</dbReference>
<dbReference type="Proteomes" id="UP000655570">
    <property type="component" value="Unassembled WGS sequence"/>
</dbReference>
<dbReference type="Pfam" id="PF02839">
    <property type="entry name" value="CBM_5_12"/>
    <property type="match status" value="1"/>
</dbReference>
<dbReference type="PANTHER" id="PTHR34823:SF1">
    <property type="entry name" value="CHITIN-BINDING TYPE-4 DOMAIN-CONTAINING PROTEIN"/>
    <property type="match status" value="1"/>
</dbReference>
<dbReference type="Gene3D" id="2.10.10.20">
    <property type="entry name" value="Carbohydrate-binding module superfamily 5/12"/>
    <property type="match status" value="1"/>
</dbReference>
<organism evidence="5 6">
    <name type="scientific">Oerskovia merdavium</name>
    <dbReference type="NCBI Taxonomy" id="2762227"/>
    <lineage>
        <taxon>Bacteria</taxon>
        <taxon>Bacillati</taxon>
        <taxon>Actinomycetota</taxon>
        <taxon>Actinomycetes</taxon>
        <taxon>Micrococcales</taxon>
        <taxon>Cellulomonadaceae</taxon>
        <taxon>Oerskovia</taxon>
    </lineage>
</organism>
<evidence type="ECO:0000313" key="6">
    <source>
        <dbReference type="Proteomes" id="UP000655570"/>
    </source>
</evidence>
<accession>A0ABR8TZ74</accession>
<evidence type="ECO:0000313" key="5">
    <source>
        <dbReference type="EMBL" id="MBD7980743.1"/>
    </source>
</evidence>
<dbReference type="SUPFAM" id="SSF81296">
    <property type="entry name" value="E set domains"/>
    <property type="match status" value="1"/>
</dbReference>
<protein>
    <submittedName>
        <fullName evidence="5">Lytic polysaccharide monooxygenase</fullName>
    </submittedName>
</protein>
<proteinExistence type="predicted"/>
<dbReference type="Gene3D" id="2.70.50.50">
    <property type="entry name" value="chitin-binding protein cbp21"/>
    <property type="match status" value="1"/>
</dbReference>
<dbReference type="InterPro" id="IPR051024">
    <property type="entry name" value="GlcNAc_Chitin_IntDeg"/>
</dbReference>
<dbReference type="InterPro" id="IPR014756">
    <property type="entry name" value="Ig_E-set"/>
</dbReference>
<dbReference type="InterPro" id="IPR003610">
    <property type="entry name" value="CBM5/12"/>
</dbReference>
<dbReference type="SMART" id="SM00495">
    <property type="entry name" value="ChtBD3"/>
    <property type="match status" value="1"/>
</dbReference>
<evidence type="ECO:0000256" key="3">
    <source>
        <dbReference type="SAM" id="MobiDB-lite"/>
    </source>
</evidence>
<dbReference type="CDD" id="cd12215">
    <property type="entry name" value="ChiC_BD"/>
    <property type="match status" value="1"/>
</dbReference>
<keyword evidence="6" id="KW-1185">Reference proteome</keyword>
<dbReference type="EMBL" id="JACSQF010000007">
    <property type="protein sequence ID" value="MBD7980743.1"/>
    <property type="molecule type" value="Genomic_DNA"/>
</dbReference>
<dbReference type="SUPFAM" id="SSF51055">
    <property type="entry name" value="Carbohydrate binding domain"/>
    <property type="match status" value="1"/>
</dbReference>
<gene>
    <name evidence="5" type="ORF">H9641_08440</name>
</gene>
<dbReference type="PANTHER" id="PTHR34823">
    <property type="entry name" value="GLCNAC-BINDING PROTEIN A"/>
    <property type="match status" value="1"/>
</dbReference>
<dbReference type="InterPro" id="IPR036573">
    <property type="entry name" value="CBM_sf_5/12"/>
</dbReference>
<evidence type="ECO:0000256" key="1">
    <source>
        <dbReference type="ARBA" id="ARBA00022729"/>
    </source>
</evidence>
<feature type="domain" description="Chitin-binding type-3" evidence="4">
    <location>
        <begin position="215"/>
        <end position="260"/>
    </location>
</feature>
<dbReference type="CDD" id="cd21177">
    <property type="entry name" value="LPMO_AA10"/>
    <property type="match status" value="1"/>
</dbReference>
<name>A0ABR8TZ74_9CELL</name>
<reference evidence="5 6" key="1">
    <citation type="submission" date="2020-08" db="EMBL/GenBank/DDBJ databases">
        <title>A Genomic Blueprint of the Chicken Gut Microbiome.</title>
        <authorList>
            <person name="Gilroy R."/>
            <person name="Ravi A."/>
            <person name="Getino M."/>
            <person name="Pursley I."/>
            <person name="Horton D.L."/>
            <person name="Alikhan N.-F."/>
            <person name="Baker D."/>
            <person name="Gharbi K."/>
            <person name="Hall N."/>
            <person name="Watson M."/>
            <person name="Adriaenssens E.M."/>
            <person name="Foster-Nyarko E."/>
            <person name="Jarju S."/>
            <person name="Secka A."/>
            <person name="Antonio M."/>
            <person name="Oren A."/>
            <person name="Chaudhuri R."/>
            <person name="La Ragione R.M."/>
            <person name="Hildebrand F."/>
            <person name="Pallen M.J."/>
        </authorList>
    </citation>
    <scope>NUCLEOTIDE SEQUENCE [LARGE SCALE GENOMIC DNA]</scope>
    <source>
        <strain evidence="5 6">Sa2CUA9</strain>
    </source>
</reference>